<dbReference type="PANTHER" id="PTHR13109:SF7">
    <property type="entry name" value="NEUROCHONDRIN"/>
    <property type="match status" value="1"/>
</dbReference>
<dbReference type="AlphaFoldDB" id="A0A7N0ZSR6"/>
<reference evidence="1" key="1">
    <citation type="submission" date="2021-01" db="UniProtKB">
        <authorList>
            <consortium name="EnsemblPlants"/>
        </authorList>
    </citation>
    <scope>IDENTIFICATION</scope>
</reference>
<evidence type="ECO:0000313" key="1">
    <source>
        <dbReference type="EnsemblPlants" id="Kaladp0027s0024.1.v1.1"/>
    </source>
</evidence>
<keyword evidence="2" id="KW-1185">Reference proteome</keyword>
<protein>
    <recommendedName>
        <fullName evidence="3">Neurochondrin</fullName>
    </recommendedName>
</protein>
<dbReference type="PANTHER" id="PTHR13109">
    <property type="entry name" value="NEUROCHONDRIN"/>
    <property type="match status" value="1"/>
</dbReference>
<sequence length="626" mass="69135">MEQSQSLDELLKLLKGERDEQRLAGLLLVTKICKGDDHESIRKVYEAVGPQFLDRLLRTGMGKGATGSTAGANRDAYLQLSVTVIAAFCRVPEIASSGDMISKIPLIFEVMPLGSCTPVLAECYEFLFLVSTASDDGVMKFYGSGGMNVLASQMPTLPDGSQSLDLAIKLAQIIISKVTIPKVMLDYPLKLLSLVATMARQFAIVHNALKFELLSFLTAVLSTQFPAPLREALWSMTDNNWPGYVRVGVIAILQNRVGPTEKLQALILAESMMSIIGEGWLIDQTALPDVQELPPAERSVLLVLESARVEVSVLLNEIAYLKYEAATSSQITDTMQQKQRNVATSFSLVERIIKLVSNIGSKEDTGIMSGSTFSKVISGLNETVGVVLDYLQDAREHKQKKGDDLLASVRLIGSYLAEAPDACRGKVEELLEYMLSVEGEDETGPFYSICFLLPMLCQITMDDYGCKALISFGGHKTVVQYLVKIIAEKKMAGDDDTILLACDTVMNILLKKEQLHVVMDESTIIDLLVALAYWTEHSEESSDIMMASSICSLLFDYTSEKALLRHPKFDKNAYTLLFKLMRRSLTKCGEAMLEEKNEESDLQEIITAGYSRWSDRFPSIKGAVER</sequence>
<evidence type="ECO:0008006" key="3">
    <source>
        <dbReference type="Google" id="ProtNLM"/>
    </source>
</evidence>
<dbReference type="OMA" id="IVHYKKP"/>
<name>A0A7N0ZSR6_KALFE</name>
<dbReference type="InterPro" id="IPR008709">
    <property type="entry name" value="Neurochondrin"/>
</dbReference>
<evidence type="ECO:0000313" key="2">
    <source>
        <dbReference type="Proteomes" id="UP000594263"/>
    </source>
</evidence>
<dbReference type="SUPFAM" id="SSF48371">
    <property type="entry name" value="ARM repeat"/>
    <property type="match status" value="1"/>
</dbReference>
<accession>A0A7N0ZSR6</accession>
<proteinExistence type="predicted"/>
<organism evidence="1 2">
    <name type="scientific">Kalanchoe fedtschenkoi</name>
    <name type="common">Lavender scallops</name>
    <name type="synonym">South American air plant</name>
    <dbReference type="NCBI Taxonomy" id="63787"/>
    <lineage>
        <taxon>Eukaryota</taxon>
        <taxon>Viridiplantae</taxon>
        <taxon>Streptophyta</taxon>
        <taxon>Embryophyta</taxon>
        <taxon>Tracheophyta</taxon>
        <taxon>Spermatophyta</taxon>
        <taxon>Magnoliopsida</taxon>
        <taxon>eudicotyledons</taxon>
        <taxon>Gunneridae</taxon>
        <taxon>Pentapetalae</taxon>
        <taxon>Saxifragales</taxon>
        <taxon>Crassulaceae</taxon>
        <taxon>Kalanchoe</taxon>
    </lineage>
</organism>
<dbReference type="EnsemblPlants" id="Kaladp0027s0024.1.v1.1">
    <property type="protein sequence ID" value="Kaladp0027s0024.1.v1.1"/>
    <property type="gene ID" value="Kaladp0027s0024.v1.1"/>
</dbReference>
<dbReference type="Proteomes" id="UP000594263">
    <property type="component" value="Unplaced"/>
</dbReference>
<dbReference type="Pfam" id="PF05536">
    <property type="entry name" value="Neurochondrin"/>
    <property type="match status" value="1"/>
</dbReference>
<dbReference type="Gramene" id="Kaladp0027s0024.1.v1.1">
    <property type="protein sequence ID" value="Kaladp0027s0024.1.v1.1"/>
    <property type="gene ID" value="Kaladp0027s0024.v1.1"/>
</dbReference>
<dbReference type="InterPro" id="IPR016024">
    <property type="entry name" value="ARM-type_fold"/>
</dbReference>